<dbReference type="Proteomes" id="UP000826212">
    <property type="component" value="Chromosome"/>
</dbReference>
<reference evidence="1" key="1">
    <citation type="submission" date="2021-08" db="EMBL/GenBank/DDBJ databases">
        <title>Novel anaerobic bacterium isolated from sea squirt in East Sea, Republic of Korea.</title>
        <authorList>
            <person name="Nguyen T.H."/>
            <person name="Li Z."/>
            <person name="Lee Y.-J."/>
            <person name="Ko J."/>
            <person name="Kim S.-G."/>
        </authorList>
    </citation>
    <scope>NUCLEOTIDE SEQUENCE</scope>
    <source>
        <strain evidence="1">KCTC 25031</strain>
    </source>
</reference>
<keyword evidence="2" id="KW-1185">Reference proteome</keyword>
<protein>
    <submittedName>
        <fullName evidence="1">DUF5110 domain-containing protein</fullName>
    </submittedName>
</protein>
<sequence length="716" mass="82067">MKQRIQSIILPLLILFLAMGCTNADQSNLSKKWKKVYPGVWKNDSRKSPTYDLLSSSGSSPKTEILKTFKNSAFPLSKNEIEISQKNGKTYLSFPLERKEQIYGLGLNFKTVKRRGQIFRLHVDHYNGVDNGRNHAPVPFFVSSKGYGVLINAARYIDVYVGTGVRKNAKNPAVVKDRNMDPTWEPMPYSDNIEIIVPESGVDVILFAGDNMMEVVQKFNLYCGGGFIPPKWGLGFWHRTPTMYNQKKVTEEINNFKKKKFPLDVIGLEPGWHSKAYPCTFEWDSTRFPTPKQFTQKLLKKDHIRLNLWCNPYLWPGSDLDKKMEPYTGSHTVWNGTIPDYTIPEAQKVFQNHIKKHQLDLGISGFKIDEVDGLDRWLWPDYATFPSGLDGEQMRQTYGTLLMKTTNDAYRSKNERTYGLIRAANAGSVSYPYVIYNDYYNHKDFITALINSSFSGVLWTPEVRASKTSEEWVRRMQSVCFAPIAMLNAWANGTKPWSYPEVYEACQEVAFLRMQLLPYIYSTFAQYYLKGTPPFRAMELVDHQIKGGIKVSKKLDDTENPYAETASKDLKDQYMMGDYILVAPMFEGQKKREVLLPKGRWFDFYTGKLVGEGGKITVQCGLDKIPLFIKDGAIIPMIPKIRQTSEWTLETPITVRVYGNKSGSFELYNDDGSSLNYEKGDYSLIKLKRDGTSTSTEIINNGKWQPKHISWEFVTK</sequence>
<name>A0AC61NLT3_9BACT</name>
<accession>A0AC61NLT3</accession>
<organism evidence="1 2">
    <name type="scientific">Halosquirtibacter laminarini</name>
    <dbReference type="NCBI Taxonomy" id="3374600"/>
    <lineage>
        <taxon>Bacteria</taxon>
        <taxon>Pseudomonadati</taxon>
        <taxon>Bacteroidota</taxon>
        <taxon>Bacteroidia</taxon>
        <taxon>Marinilabiliales</taxon>
        <taxon>Prolixibacteraceae</taxon>
        <taxon>Halosquirtibacter</taxon>
    </lineage>
</organism>
<proteinExistence type="predicted"/>
<evidence type="ECO:0000313" key="2">
    <source>
        <dbReference type="Proteomes" id="UP000826212"/>
    </source>
</evidence>
<dbReference type="EMBL" id="CP081303">
    <property type="protein sequence ID" value="QZE15106.1"/>
    <property type="molecule type" value="Genomic_DNA"/>
</dbReference>
<gene>
    <name evidence="1" type="ORF">K4L44_04560</name>
</gene>
<evidence type="ECO:0000313" key="1">
    <source>
        <dbReference type="EMBL" id="QZE15106.1"/>
    </source>
</evidence>